<feature type="coiled-coil region" evidence="4">
    <location>
        <begin position="321"/>
        <end position="376"/>
    </location>
</feature>
<feature type="region of interest" description="Disordered" evidence="5">
    <location>
        <begin position="395"/>
        <end position="440"/>
    </location>
</feature>
<gene>
    <name evidence="6" type="ORF">BECKTUN1418D_GA0071000_10628</name>
</gene>
<evidence type="ECO:0000256" key="2">
    <source>
        <dbReference type="ARBA" id="ARBA00019066"/>
    </source>
</evidence>
<keyword evidence="3" id="KW-0583">PHB biosynthesis</keyword>
<reference evidence="6" key="1">
    <citation type="submission" date="2019-02" db="EMBL/GenBank/DDBJ databases">
        <authorList>
            <person name="Gruber-Vodicka R. H."/>
            <person name="Seah K. B. B."/>
        </authorList>
    </citation>
    <scope>NUCLEOTIDE SEQUENCE</scope>
    <source>
        <strain evidence="6">BECK_BY1</strain>
    </source>
</reference>
<protein>
    <recommendedName>
        <fullName evidence="2">Poly(3-hydroxyalkanoate) polymerase subunit PhaE</fullName>
    </recommendedName>
</protein>
<evidence type="ECO:0000313" key="6">
    <source>
        <dbReference type="EMBL" id="VFK57437.1"/>
    </source>
</evidence>
<dbReference type="GO" id="GO:0042619">
    <property type="term" value="P:poly-hydroxybutyrate biosynthetic process"/>
    <property type="evidence" value="ECO:0007669"/>
    <property type="project" value="UniProtKB-KW"/>
</dbReference>
<keyword evidence="4" id="KW-0175">Coiled coil</keyword>
<evidence type="ECO:0000256" key="5">
    <source>
        <dbReference type="SAM" id="MobiDB-lite"/>
    </source>
</evidence>
<dbReference type="Pfam" id="PF09712">
    <property type="entry name" value="PHA_synth_III_E"/>
    <property type="match status" value="1"/>
</dbReference>
<proteinExistence type="predicted"/>
<dbReference type="AlphaFoldDB" id="A0A450ZUL0"/>
<feature type="compositionally biased region" description="Low complexity" evidence="5">
    <location>
        <begin position="399"/>
        <end position="414"/>
    </location>
</feature>
<dbReference type="InterPro" id="IPR010123">
    <property type="entry name" value="PHA_synth_III_E"/>
</dbReference>
<evidence type="ECO:0000256" key="3">
    <source>
        <dbReference type="ARBA" id="ARBA00022752"/>
    </source>
</evidence>
<comment type="pathway">
    <text evidence="1">Biopolymer metabolism; poly-(R)-3-hydroxybutanoate biosynthesis.</text>
</comment>
<evidence type="ECO:0000256" key="4">
    <source>
        <dbReference type="SAM" id="Coils"/>
    </source>
</evidence>
<organism evidence="6">
    <name type="scientific">Candidatus Kentrum sp. TUN</name>
    <dbReference type="NCBI Taxonomy" id="2126343"/>
    <lineage>
        <taxon>Bacteria</taxon>
        <taxon>Pseudomonadati</taxon>
        <taxon>Pseudomonadota</taxon>
        <taxon>Gammaproteobacteria</taxon>
        <taxon>Candidatus Kentrum</taxon>
    </lineage>
</organism>
<dbReference type="EMBL" id="CAADFX010000062">
    <property type="protein sequence ID" value="VFK57437.1"/>
    <property type="molecule type" value="Genomic_DNA"/>
</dbReference>
<accession>A0A450ZUL0</accession>
<name>A0A450ZUL0_9GAMM</name>
<evidence type="ECO:0000256" key="1">
    <source>
        <dbReference type="ARBA" id="ARBA00004683"/>
    </source>
</evidence>
<feature type="compositionally biased region" description="Basic and acidic residues" evidence="5">
    <location>
        <begin position="417"/>
        <end position="426"/>
    </location>
</feature>
<dbReference type="UniPathway" id="UPA00917"/>
<sequence>MNWTEQTESMMKMWNDAQKQFLGGAYNALGGMPGLSGISAMPDLSNLTNWFKPEFSPGFPLWGTSGGGSTSQAAAGNLFVTQIMMMQGFGVLTKAWEAIAPSLSAGEPWQVDFDAFLRQWSEEITSTLQRFSTAGTGMKELMESLLGEWAPLLKPWLASIQGTGLGRPIGDLLSGEKLPFRKMLGIDMDPAFQNLAQIPMMGVNREQMAKITRVFDSHVDLRKAVYKYQTAIGTVIGESLKETIERLIELSKKGEQISGVRELMRMWVKITDRKITQMYVTDEFVAIQAEMSEASLKNKLAQRSVLEMIFAQFDIPTRTEIDDAYKTLYNLKKEVRELRDERKRMDSEVMESRNVSKKLETEVASLRDAFQKMEVRLAEDLVKVAASVKATEPVKTLDSANSGSSPSTTSAVGARSAGDKGKEPVKTIKKKVVSSPKATT</sequence>